<proteinExistence type="predicted"/>
<organism evidence="1 2">
    <name type="scientific">Actinoplanes sichuanensis</name>
    <dbReference type="NCBI Taxonomy" id="512349"/>
    <lineage>
        <taxon>Bacteria</taxon>
        <taxon>Bacillati</taxon>
        <taxon>Actinomycetota</taxon>
        <taxon>Actinomycetes</taxon>
        <taxon>Micromonosporales</taxon>
        <taxon>Micromonosporaceae</taxon>
        <taxon>Actinoplanes</taxon>
    </lineage>
</organism>
<protein>
    <submittedName>
        <fullName evidence="1">Uncharacterized protein</fullName>
    </submittedName>
</protein>
<comment type="caution">
    <text evidence="1">The sequence shown here is derived from an EMBL/GenBank/DDBJ whole genome shotgun (WGS) entry which is preliminary data.</text>
</comment>
<name>A0ABW4A1V3_9ACTN</name>
<dbReference type="Proteomes" id="UP001597183">
    <property type="component" value="Unassembled WGS sequence"/>
</dbReference>
<accession>A0ABW4A1V3</accession>
<dbReference type="EMBL" id="JBHTMK010000005">
    <property type="protein sequence ID" value="MFD1364696.1"/>
    <property type="molecule type" value="Genomic_DNA"/>
</dbReference>
<reference evidence="2" key="1">
    <citation type="journal article" date="2019" name="Int. J. Syst. Evol. Microbiol.">
        <title>The Global Catalogue of Microorganisms (GCM) 10K type strain sequencing project: providing services to taxonomists for standard genome sequencing and annotation.</title>
        <authorList>
            <consortium name="The Broad Institute Genomics Platform"/>
            <consortium name="The Broad Institute Genome Sequencing Center for Infectious Disease"/>
            <person name="Wu L."/>
            <person name="Ma J."/>
        </authorList>
    </citation>
    <scope>NUCLEOTIDE SEQUENCE [LARGE SCALE GENOMIC DNA]</scope>
    <source>
        <strain evidence="2">CCM 7526</strain>
    </source>
</reference>
<dbReference type="RefSeq" id="WP_317791468.1">
    <property type="nucleotide sequence ID" value="NZ_AP028461.1"/>
</dbReference>
<keyword evidence="2" id="KW-1185">Reference proteome</keyword>
<evidence type="ECO:0000313" key="1">
    <source>
        <dbReference type="EMBL" id="MFD1364696.1"/>
    </source>
</evidence>
<gene>
    <name evidence="1" type="ORF">ACFQ5G_04970</name>
</gene>
<sequence>MRLDPCDTHGSTEFDQIRHALDGFTSSRIFHDPELGLWLIAGHDNVRIALTCL</sequence>
<evidence type="ECO:0000313" key="2">
    <source>
        <dbReference type="Proteomes" id="UP001597183"/>
    </source>
</evidence>